<proteinExistence type="predicted"/>
<name>A0AAD1UDU2_EUPCR</name>
<evidence type="ECO:0000313" key="3">
    <source>
        <dbReference type="Proteomes" id="UP001295684"/>
    </source>
</evidence>
<keyword evidence="3" id="KW-1185">Reference proteome</keyword>
<gene>
    <name evidence="2" type="ORF">ECRASSUSDP1_LOCUS6127</name>
</gene>
<sequence>MKLFGRDSVLISASLALLVLGVWGSECTGNVTSVLSEILGNFVEPEELVSYAWGLTYSDSYFIDAVGTSKEVDNMYSGYLLDCFIRNNCNRCDEGKFCWDYPLD</sequence>
<reference evidence="2" key="1">
    <citation type="submission" date="2023-07" db="EMBL/GenBank/DDBJ databases">
        <authorList>
            <consortium name="AG Swart"/>
            <person name="Singh M."/>
            <person name="Singh A."/>
            <person name="Seah K."/>
            <person name="Emmerich C."/>
        </authorList>
    </citation>
    <scope>NUCLEOTIDE SEQUENCE</scope>
    <source>
        <strain evidence="2">DP1</strain>
    </source>
</reference>
<evidence type="ECO:0000313" key="2">
    <source>
        <dbReference type="EMBL" id="CAI2364781.1"/>
    </source>
</evidence>
<protein>
    <submittedName>
        <fullName evidence="2">Uncharacterized protein</fullName>
    </submittedName>
</protein>
<accession>A0AAD1UDU2</accession>
<evidence type="ECO:0000256" key="1">
    <source>
        <dbReference type="SAM" id="SignalP"/>
    </source>
</evidence>
<keyword evidence="1" id="KW-0732">Signal</keyword>
<feature type="chain" id="PRO_5042252106" evidence="1">
    <location>
        <begin position="25"/>
        <end position="104"/>
    </location>
</feature>
<dbReference type="AlphaFoldDB" id="A0AAD1UDU2"/>
<organism evidence="2 3">
    <name type="scientific">Euplotes crassus</name>
    <dbReference type="NCBI Taxonomy" id="5936"/>
    <lineage>
        <taxon>Eukaryota</taxon>
        <taxon>Sar</taxon>
        <taxon>Alveolata</taxon>
        <taxon>Ciliophora</taxon>
        <taxon>Intramacronucleata</taxon>
        <taxon>Spirotrichea</taxon>
        <taxon>Hypotrichia</taxon>
        <taxon>Euplotida</taxon>
        <taxon>Euplotidae</taxon>
        <taxon>Moneuplotes</taxon>
    </lineage>
</organism>
<dbReference type="EMBL" id="CAMPGE010005936">
    <property type="protein sequence ID" value="CAI2364781.1"/>
    <property type="molecule type" value="Genomic_DNA"/>
</dbReference>
<feature type="signal peptide" evidence="1">
    <location>
        <begin position="1"/>
        <end position="24"/>
    </location>
</feature>
<dbReference type="Proteomes" id="UP001295684">
    <property type="component" value="Unassembled WGS sequence"/>
</dbReference>
<comment type="caution">
    <text evidence="2">The sequence shown here is derived from an EMBL/GenBank/DDBJ whole genome shotgun (WGS) entry which is preliminary data.</text>
</comment>